<reference evidence="2 3" key="1">
    <citation type="submission" date="2024-02" db="EMBL/GenBank/DDBJ databases">
        <title>complete genome of Flavobacterium ginsenosidimutans Str. YTB16.</title>
        <authorList>
            <person name="Wang Q."/>
        </authorList>
    </citation>
    <scope>NUCLEOTIDE SEQUENCE [LARGE SCALE GENOMIC DNA]</scope>
    <source>
        <strain evidence="2 3">YTB16</strain>
    </source>
</reference>
<evidence type="ECO:0000313" key="2">
    <source>
        <dbReference type="EMBL" id="WXK52012.1"/>
    </source>
</evidence>
<protein>
    <submittedName>
        <fullName evidence="2">GyrI-like domain-containing protein</fullName>
    </submittedName>
</protein>
<dbReference type="SMART" id="SM00871">
    <property type="entry name" value="AraC_E_bind"/>
    <property type="match status" value="1"/>
</dbReference>
<keyword evidence="3" id="KW-1185">Reference proteome</keyword>
<dbReference type="InterPro" id="IPR011256">
    <property type="entry name" value="Reg_factor_effector_dom_sf"/>
</dbReference>
<evidence type="ECO:0000259" key="1">
    <source>
        <dbReference type="SMART" id="SM00871"/>
    </source>
</evidence>
<dbReference type="SUPFAM" id="SSF55136">
    <property type="entry name" value="Probable bacterial effector-binding domain"/>
    <property type="match status" value="1"/>
</dbReference>
<dbReference type="PANTHER" id="PTHR36444">
    <property type="entry name" value="TRANSCRIPTIONAL REGULATOR PROTEIN YOBU-RELATED"/>
    <property type="match status" value="1"/>
</dbReference>
<organism evidence="2 3">
    <name type="scientific">Flavobacterium ginsenosidimutans</name>
    <dbReference type="NCBI Taxonomy" id="687844"/>
    <lineage>
        <taxon>Bacteria</taxon>
        <taxon>Pseudomonadati</taxon>
        <taxon>Bacteroidota</taxon>
        <taxon>Flavobacteriia</taxon>
        <taxon>Flavobacteriales</taxon>
        <taxon>Flavobacteriaceae</taxon>
        <taxon>Flavobacterium</taxon>
    </lineage>
</organism>
<dbReference type="EMBL" id="CP147988">
    <property type="protein sequence ID" value="WXK52012.1"/>
    <property type="molecule type" value="Genomic_DNA"/>
</dbReference>
<dbReference type="RefSeq" id="WP_111284842.1">
    <property type="nucleotide sequence ID" value="NZ_CP147988.1"/>
</dbReference>
<dbReference type="PANTHER" id="PTHR36444:SF2">
    <property type="entry name" value="TRANSCRIPTIONAL REGULATOR PROTEIN YOBU-RELATED"/>
    <property type="match status" value="1"/>
</dbReference>
<name>A0ABZ2QFI5_9FLAO</name>
<dbReference type="InterPro" id="IPR053182">
    <property type="entry name" value="YobU-like_regulator"/>
</dbReference>
<dbReference type="InterPro" id="IPR010499">
    <property type="entry name" value="AraC_E-bd"/>
</dbReference>
<feature type="domain" description="AraC effector-binding" evidence="1">
    <location>
        <begin position="1"/>
        <end position="149"/>
    </location>
</feature>
<gene>
    <name evidence="2" type="ORF">V6624_10250</name>
</gene>
<dbReference type="Pfam" id="PF14526">
    <property type="entry name" value="Cass2"/>
    <property type="match status" value="1"/>
</dbReference>
<sequence>MSIKRFSIIGIAIRTTNEGGKSGKDIPQLWNKFISENIGDRIPNKLDNAIYCVYTDYEKDHTKPYTTIIGCKVSGLDEIPNDMIGKTIENSTYEKFTAKGNLTEGAVYNEWLKIWNSDLNRSFTSDFEVYDQRSANLQNGEVDIYIALK</sequence>
<proteinExistence type="predicted"/>
<dbReference type="Proteomes" id="UP001447857">
    <property type="component" value="Chromosome"/>
</dbReference>
<accession>A0ABZ2QFI5</accession>
<dbReference type="Gene3D" id="3.20.80.10">
    <property type="entry name" value="Regulatory factor, effector binding domain"/>
    <property type="match status" value="1"/>
</dbReference>
<evidence type="ECO:0000313" key="3">
    <source>
        <dbReference type="Proteomes" id="UP001447857"/>
    </source>
</evidence>
<dbReference type="InterPro" id="IPR029441">
    <property type="entry name" value="Cass2"/>
</dbReference>